<evidence type="ECO:0000259" key="2">
    <source>
        <dbReference type="Pfam" id="PF07587"/>
    </source>
</evidence>
<protein>
    <recommendedName>
        <fullName evidence="5">DUF1549 domain-containing protein</fullName>
    </recommendedName>
</protein>
<evidence type="ECO:0000259" key="1">
    <source>
        <dbReference type="Pfam" id="PF07583"/>
    </source>
</evidence>
<dbReference type="RefSeq" id="WP_145369751.1">
    <property type="nucleotide sequence ID" value="NZ_CP036275.1"/>
</dbReference>
<feature type="domain" description="DUF1549" evidence="1">
    <location>
        <begin position="104"/>
        <end position="283"/>
    </location>
</feature>
<dbReference type="EMBL" id="CP036275">
    <property type="protein sequence ID" value="QDU38475.1"/>
    <property type="molecule type" value="Genomic_DNA"/>
</dbReference>
<dbReference type="Pfam" id="PF07587">
    <property type="entry name" value="PSD1"/>
    <property type="match status" value="1"/>
</dbReference>
<evidence type="ECO:0000313" key="3">
    <source>
        <dbReference type="EMBL" id="QDU38475.1"/>
    </source>
</evidence>
<dbReference type="Pfam" id="PF07583">
    <property type="entry name" value="PSCyt2"/>
    <property type="match status" value="1"/>
</dbReference>
<feature type="domain" description="DUF1553" evidence="2">
    <location>
        <begin position="325"/>
        <end position="420"/>
    </location>
</feature>
<accession>A0A517Z7L8</accession>
<evidence type="ECO:0008006" key="5">
    <source>
        <dbReference type="Google" id="ProtNLM"/>
    </source>
</evidence>
<keyword evidence="4" id="KW-1185">Reference proteome</keyword>
<dbReference type="InterPro" id="IPR011444">
    <property type="entry name" value="DUF1549"/>
</dbReference>
<organism evidence="3 4">
    <name type="scientific">Maioricimonas rarisocia</name>
    <dbReference type="NCBI Taxonomy" id="2528026"/>
    <lineage>
        <taxon>Bacteria</taxon>
        <taxon>Pseudomonadati</taxon>
        <taxon>Planctomycetota</taxon>
        <taxon>Planctomycetia</taxon>
        <taxon>Planctomycetales</taxon>
        <taxon>Planctomycetaceae</taxon>
        <taxon>Maioricimonas</taxon>
    </lineage>
</organism>
<dbReference type="PANTHER" id="PTHR35889">
    <property type="entry name" value="CYCLOINULO-OLIGOSACCHARIDE FRUCTANOTRANSFERASE-RELATED"/>
    <property type="match status" value="1"/>
</dbReference>
<proteinExistence type="predicted"/>
<name>A0A517Z7L8_9PLAN</name>
<reference evidence="3 4" key="1">
    <citation type="submission" date="2019-02" db="EMBL/GenBank/DDBJ databases">
        <title>Deep-cultivation of Planctomycetes and their phenomic and genomic characterization uncovers novel biology.</title>
        <authorList>
            <person name="Wiegand S."/>
            <person name="Jogler M."/>
            <person name="Boedeker C."/>
            <person name="Pinto D."/>
            <person name="Vollmers J."/>
            <person name="Rivas-Marin E."/>
            <person name="Kohn T."/>
            <person name="Peeters S.H."/>
            <person name="Heuer A."/>
            <person name="Rast P."/>
            <person name="Oberbeckmann S."/>
            <person name="Bunk B."/>
            <person name="Jeske O."/>
            <person name="Meyerdierks A."/>
            <person name="Storesund J.E."/>
            <person name="Kallscheuer N."/>
            <person name="Luecker S."/>
            <person name="Lage O.M."/>
            <person name="Pohl T."/>
            <person name="Merkel B.J."/>
            <person name="Hornburger P."/>
            <person name="Mueller R.-W."/>
            <person name="Bruemmer F."/>
            <person name="Labrenz M."/>
            <person name="Spormann A.M."/>
            <person name="Op den Camp H."/>
            <person name="Overmann J."/>
            <person name="Amann R."/>
            <person name="Jetten M.S.M."/>
            <person name="Mascher T."/>
            <person name="Medema M.H."/>
            <person name="Devos D.P."/>
            <person name="Kaster A.-K."/>
            <person name="Ovreas L."/>
            <person name="Rohde M."/>
            <person name="Galperin M.Y."/>
            <person name="Jogler C."/>
        </authorList>
    </citation>
    <scope>NUCLEOTIDE SEQUENCE [LARGE SCALE GENOMIC DNA]</scope>
    <source>
        <strain evidence="3 4">Mal4</strain>
    </source>
</reference>
<dbReference type="AlphaFoldDB" id="A0A517Z7L8"/>
<dbReference type="InterPro" id="IPR022655">
    <property type="entry name" value="DUF1553"/>
</dbReference>
<dbReference type="PANTHER" id="PTHR35889:SF3">
    <property type="entry name" value="F-BOX DOMAIN-CONTAINING PROTEIN"/>
    <property type="match status" value="1"/>
</dbReference>
<dbReference type="OrthoDB" id="289126at2"/>
<evidence type="ECO:0000313" key="4">
    <source>
        <dbReference type="Proteomes" id="UP000320496"/>
    </source>
</evidence>
<gene>
    <name evidence="3" type="ORF">Mal4_28030</name>
</gene>
<dbReference type="PROSITE" id="PS51257">
    <property type="entry name" value="PROKAR_LIPOPROTEIN"/>
    <property type="match status" value="1"/>
</dbReference>
<dbReference type="KEGG" id="mri:Mal4_28030"/>
<dbReference type="Proteomes" id="UP000320496">
    <property type="component" value="Chromosome"/>
</dbReference>
<sequence>MRTVRSFRLQWFLILAAVTAACLPPVIFEDGTAIAAPRRQQAKKKAKPKPKLPDLKTPEDKLKFLAIIRGQFPAVRIGRTSTFTSEDLDDSLERYVARGTSTPFARIVDDETFLRRVKIDLTGTVPTRQEIKTFVDDPDPKKRSKMIDELLDSDAWARKWAKYWRSAVFYNSDAPNSMVNRQAFEDWLFEEFKSDAPWDRIVAEMISASPKRVRERKAQENGWQQDYGPNNFILACERKPEIIASNAARLFMGISIGCAECHDHPFDQWSREQFHELAAFFAPGKYYMTDEFDPTEKSVVPARFLLGEQPPASLKPDQRRVAVAAYLIYNPDNYWFARAYVNRMWNELIGDGFYSVDSLGPDKEVMHKLVVNRLAATFRYAAFDVKWFFRTICNSRTYQREIRTIEKDRDLFTAVRPARLRPYEVAASTRQLLGQDRNIERTINRVFDADPSVPQRDLEGSMQQALLFMNNGAIQRRLAGSGLKKQLAKIKSDEQLVREAFLGVLARSPNERELKRYTSYLGRVQNRNEAIDDILWVLFNSAEFITKR</sequence>